<keyword evidence="3 11" id="KW-0813">Transport</keyword>
<dbReference type="InterPro" id="IPR000412">
    <property type="entry name" value="ABC_2_transport"/>
</dbReference>
<keyword evidence="10 11" id="KW-0472">Membrane</keyword>
<evidence type="ECO:0000259" key="12">
    <source>
        <dbReference type="PROSITE" id="PS51012"/>
    </source>
</evidence>
<evidence type="ECO:0000256" key="5">
    <source>
        <dbReference type="ARBA" id="ARBA00022597"/>
    </source>
</evidence>
<dbReference type="PANTHER" id="PTHR30413:SF10">
    <property type="entry name" value="CAPSULE POLYSACCHARIDE EXPORT INNER-MEMBRANE PROTEIN CTRC"/>
    <property type="match status" value="1"/>
</dbReference>
<comment type="subcellular location">
    <subcellularLocation>
        <location evidence="1 11">Cell membrane</location>
        <topology evidence="1 11">Multi-pass membrane protein</topology>
    </subcellularLocation>
</comment>
<evidence type="ECO:0000256" key="11">
    <source>
        <dbReference type="RuleBase" id="RU361157"/>
    </source>
</evidence>
<evidence type="ECO:0000256" key="7">
    <source>
        <dbReference type="ARBA" id="ARBA00022903"/>
    </source>
</evidence>
<sequence>MTFDRNHSASFAALAASLWGHRALILRMIRREVIGRYRGSILGLAWSFFHPLLMLAVYTFVFSVVFKARWGVGTEESRLQFALVLFAGLIIYNLFAETANRAPYLILQNVNFVKKVLFPLEILPVVAIGTALFQGLVSLIVLLLAVLLVNGAVSWTAVLCPLVLLPIVVATLGFAWVLASLGVYLRDVGQIIGIVTTIMLFVSPIFYPVSALPEAFRPWLLLNPLTFVIEQARAVLIWGELPHWRGLLLYSAVAVAAAWAGFAWFQKTRKGFADVL</sequence>
<gene>
    <name evidence="13" type="ORF">MRX98_02340</name>
</gene>
<feature type="domain" description="ABC transmembrane type-2" evidence="12">
    <location>
        <begin position="42"/>
        <end position="268"/>
    </location>
</feature>
<keyword evidence="7" id="KW-0972">Capsule biogenesis/degradation</keyword>
<feature type="transmembrane region" description="Helical" evidence="11">
    <location>
        <begin position="78"/>
        <end position="95"/>
    </location>
</feature>
<feature type="transmembrane region" description="Helical" evidence="11">
    <location>
        <begin position="191"/>
        <end position="209"/>
    </location>
</feature>
<comment type="similarity">
    <text evidence="2 11">Belongs to the ABC-2 integral membrane protein family.</text>
</comment>
<evidence type="ECO:0000313" key="14">
    <source>
        <dbReference type="Proteomes" id="UP001165427"/>
    </source>
</evidence>
<dbReference type="Pfam" id="PF01061">
    <property type="entry name" value="ABC2_membrane"/>
    <property type="match status" value="1"/>
</dbReference>
<keyword evidence="8 11" id="KW-1133">Transmembrane helix</keyword>
<dbReference type="GO" id="GO:0015774">
    <property type="term" value="P:polysaccharide transport"/>
    <property type="evidence" value="ECO:0007669"/>
    <property type="project" value="UniProtKB-KW"/>
</dbReference>
<dbReference type="PANTHER" id="PTHR30413">
    <property type="entry name" value="INNER MEMBRANE TRANSPORT PERMEASE"/>
    <property type="match status" value="1"/>
</dbReference>
<comment type="caution">
    <text evidence="13">The sequence shown here is derived from an EMBL/GenBank/DDBJ whole genome shotgun (WGS) entry which is preliminary data.</text>
</comment>
<dbReference type="InterPro" id="IPR013525">
    <property type="entry name" value="ABC2_TM"/>
</dbReference>
<dbReference type="PROSITE" id="PS51012">
    <property type="entry name" value="ABC_TM2"/>
    <property type="match status" value="1"/>
</dbReference>
<reference evidence="13" key="1">
    <citation type="submission" date="2022-04" db="EMBL/GenBank/DDBJ databases">
        <title>Desulfatitalea alkaliphila sp. nov., a novel anaerobic sulfate-reducing bacterium isolated from terrestrial mud volcano, Taman Peninsula, Russia.</title>
        <authorList>
            <person name="Khomyakova M.A."/>
            <person name="Merkel A.Y."/>
            <person name="Slobodkin A.I."/>
        </authorList>
    </citation>
    <scope>NUCLEOTIDE SEQUENCE</scope>
    <source>
        <strain evidence="13">M08but</strain>
    </source>
</reference>
<feature type="transmembrane region" description="Helical" evidence="11">
    <location>
        <begin position="41"/>
        <end position="66"/>
    </location>
</feature>
<dbReference type="AlphaFoldDB" id="A0AA41QZV9"/>
<dbReference type="PRINTS" id="PR00164">
    <property type="entry name" value="ABC2TRNSPORT"/>
</dbReference>
<feature type="transmembrane region" description="Helical" evidence="11">
    <location>
        <begin position="247"/>
        <end position="265"/>
    </location>
</feature>
<name>A0AA41QZV9_9BACT</name>
<keyword evidence="9" id="KW-0625">Polysaccharide transport</keyword>
<dbReference type="InterPro" id="IPR047817">
    <property type="entry name" value="ABC2_TM_bact-type"/>
</dbReference>
<evidence type="ECO:0000256" key="2">
    <source>
        <dbReference type="ARBA" id="ARBA00007783"/>
    </source>
</evidence>
<keyword evidence="5" id="KW-0762">Sugar transport</keyword>
<proteinExistence type="inferred from homology"/>
<organism evidence="13 14">
    <name type="scientific">Desulfatitalea alkaliphila</name>
    <dbReference type="NCBI Taxonomy" id="2929485"/>
    <lineage>
        <taxon>Bacteria</taxon>
        <taxon>Pseudomonadati</taxon>
        <taxon>Thermodesulfobacteriota</taxon>
        <taxon>Desulfobacteria</taxon>
        <taxon>Desulfobacterales</taxon>
        <taxon>Desulfosarcinaceae</taxon>
        <taxon>Desulfatitalea</taxon>
    </lineage>
</organism>
<keyword evidence="6 11" id="KW-0812">Transmembrane</keyword>
<feature type="transmembrane region" description="Helical" evidence="11">
    <location>
        <begin position="116"/>
        <end position="149"/>
    </location>
</feature>
<dbReference type="EMBL" id="JALJRB010000002">
    <property type="protein sequence ID" value="MCJ8499399.1"/>
    <property type="molecule type" value="Genomic_DNA"/>
</dbReference>
<dbReference type="Proteomes" id="UP001165427">
    <property type="component" value="Unassembled WGS sequence"/>
</dbReference>
<evidence type="ECO:0000256" key="4">
    <source>
        <dbReference type="ARBA" id="ARBA00022475"/>
    </source>
</evidence>
<feature type="transmembrane region" description="Helical" evidence="11">
    <location>
        <begin position="155"/>
        <end position="179"/>
    </location>
</feature>
<dbReference type="GO" id="GO:0015920">
    <property type="term" value="P:lipopolysaccharide transport"/>
    <property type="evidence" value="ECO:0007669"/>
    <property type="project" value="TreeGrafter"/>
</dbReference>
<evidence type="ECO:0000313" key="13">
    <source>
        <dbReference type="EMBL" id="MCJ8499399.1"/>
    </source>
</evidence>
<evidence type="ECO:0000256" key="3">
    <source>
        <dbReference type="ARBA" id="ARBA00022448"/>
    </source>
</evidence>
<evidence type="ECO:0000256" key="8">
    <source>
        <dbReference type="ARBA" id="ARBA00022989"/>
    </source>
</evidence>
<protein>
    <recommendedName>
        <fullName evidence="11">Transport permease protein</fullName>
    </recommendedName>
</protein>
<dbReference type="GO" id="GO:0043190">
    <property type="term" value="C:ATP-binding cassette (ABC) transporter complex"/>
    <property type="evidence" value="ECO:0007669"/>
    <property type="project" value="InterPro"/>
</dbReference>
<evidence type="ECO:0000256" key="6">
    <source>
        <dbReference type="ARBA" id="ARBA00022692"/>
    </source>
</evidence>
<evidence type="ECO:0000256" key="9">
    <source>
        <dbReference type="ARBA" id="ARBA00023047"/>
    </source>
</evidence>
<keyword evidence="14" id="KW-1185">Reference proteome</keyword>
<dbReference type="GO" id="GO:0140359">
    <property type="term" value="F:ABC-type transporter activity"/>
    <property type="evidence" value="ECO:0007669"/>
    <property type="project" value="InterPro"/>
</dbReference>
<dbReference type="RefSeq" id="WP_246902683.1">
    <property type="nucleotide sequence ID" value="NZ_JALJRB010000002.1"/>
</dbReference>
<evidence type="ECO:0000256" key="1">
    <source>
        <dbReference type="ARBA" id="ARBA00004651"/>
    </source>
</evidence>
<evidence type="ECO:0000256" key="10">
    <source>
        <dbReference type="ARBA" id="ARBA00023136"/>
    </source>
</evidence>
<keyword evidence="4 11" id="KW-1003">Cell membrane</keyword>
<accession>A0AA41QZV9</accession>